<dbReference type="Proteomes" id="UP000318878">
    <property type="component" value="Unassembled WGS sequence"/>
</dbReference>
<dbReference type="SUPFAM" id="SSF51658">
    <property type="entry name" value="Xylose isomerase-like"/>
    <property type="match status" value="1"/>
</dbReference>
<dbReference type="EC" id="5.1.3.22" evidence="4"/>
<proteinExistence type="predicted"/>
<dbReference type="PANTHER" id="PTHR43489">
    <property type="entry name" value="ISOMERASE"/>
    <property type="match status" value="1"/>
</dbReference>
<accession>A0A5C5VMC2</accession>
<keyword evidence="5" id="KW-1185">Reference proteome</keyword>
<evidence type="ECO:0000313" key="5">
    <source>
        <dbReference type="Proteomes" id="UP000318878"/>
    </source>
</evidence>
<organism evidence="4 5">
    <name type="scientific">Blastopirellula retiformator</name>
    <dbReference type="NCBI Taxonomy" id="2527970"/>
    <lineage>
        <taxon>Bacteria</taxon>
        <taxon>Pseudomonadati</taxon>
        <taxon>Planctomycetota</taxon>
        <taxon>Planctomycetia</taxon>
        <taxon>Pirellulales</taxon>
        <taxon>Pirellulaceae</taxon>
        <taxon>Blastopirellula</taxon>
    </lineage>
</organism>
<dbReference type="PANTHER" id="PTHR43489:SF7">
    <property type="entry name" value="3-DEHYDRO-D-GULOSIDE 4-EPIMERASE-RELATED"/>
    <property type="match status" value="1"/>
</dbReference>
<dbReference type="InterPro" id="IPR013022">
    <property type="entry name" value="Xyl_isomerase-like_TIM-brl"/>
</dbReference>
<evidence type="ECO:0000256" key="1">
    <source>
        <dbReference type="ARBA" id="ARBA00023235"/>
    </source>
</evidence>
<sequence precursor="true">MVQSAALTAGAMGLSAMSAQAAEPTPNGFKKAVKIGMVGVPDSLEEKFRVLKELGYDGVELNSPGGPSADVVKAAIDATGLPVHGVVDSVHWNDTLSDPNPEVRAKGLAGLTEALQASKDYGGTSVLLVPGVVKGEVTYDECWERSIAEIRKALPLAEKLNIQILMENVWNNFLTDPNETARFIDELDSELVGAYFDVGNTVRYSPPHEWVPILGKRIKKLDIKDYAAKPGPGFGAPLMEGDVDWPKVMDELEKVGYVGWGTAEIQGGDKERLTWIADRMNKIFAS</sequence>
<evidence type="ECO:0000313" key="4">
    <source>
        <dbReference type="EMBL" id="TWT39784.1"/>
    </source>
</evidence>
<evidence type="ECO:0000259" key="3">
    <source>
        <dbReference type="Pfam" id="PF01261"/>
    </source>
</evidence>
<keyword evidence="1 4" id="KW-0413">Isomerase</keyword>
<name>A0A5C5VMC2_9BACT</name>
<dbReference type="EMBL" id="SJPF01000001">
    <property type="protein sequence ID" value="TWT39784.1"/>
    <property type="molecule type" value="Genomic_DNA"/>
</dbReference>
<comment type="caution">
    <text evidence="4">The sequence shown here is derived from an EMBL/GenBank/DDBJ whole genome shotgun (WGS) entry which is preliminary data.</text>
</comment>
<protein>
    <submittedName>
        <fullName evidence="4">L-ribulose-5-phosphate 3-epimerase UlaE</fullName>
        <ecNumber evidence="4">5.1.3.22</ecNumber>
    </submittedName>
</protein>
<keyword evidence="2" id="KW-0732">Signal</keyword>
<evidence type="ECO:0000256" key="2">
    <source>
        <dbReference type="SAM" id="SignalP"/>
    </source>
</evidence>
<dbReference type="Pfam" id="PF01261">
    <property type="entry name" value="AP_endonuc_2"/>
    <property type="match status" value="1"/>
</dbReference>
<dbReference type="Gene3D" id="3.20.20.150">
    <property type="entry name" value="Divalent-metal-dependent TIM barrel enzymes"/>
    <property type="match status" value="1"/>
</dbReference>
<gene>
    <name evidence="4" type="primary">ulaE_1</name>
    <name evidence="4" type="ORF">Enr8_14860</name>
</gene>
<dbReference type="AlphaFoldDB" id="A0A5C5VMC2"/>
<dbReference type="GO" id="GO:0034015">
    <property type="term" value="F:L-ribulose-5-phosphate 3-epimerase activity"/>
    <property type="evidence" value="ECO:0007669"/>
    <property type="project" value="UniProtKB-EC"/>
</dbReference>
<dbReference type="InterPro" id="IPR036237">
    <property type="entry name" value="Xyl_isomerase-like_sf"/>
</dbReference>
<reference evidence="4 5" key="1">
    <citation type="submission" date="2019-02" db="EMBL/GenBank/DDBJ databases">
        <title>Deep-cultivation of Planctomycetes and their phenomic and genomic characterization uncovers novel biology.</title>
        <authorList>
            <person name="Wiegand S."/>
            <person name="Jogler M."/>
            <person name="Boedeker C."/>
            <person name="Pinto D."/>
            <person name="Vollmers J."/>
            <person name="Rivas-Marin E."/>
            <person name="Kohn T."/>
            <person name="Peeters S.H."/>
            <person name="Heuer A."/>
            <person name="Rast P."/>
            <person name="Oberbeckmann S."/>
            <person name="Bunk B."/>
            <person name="Jeske O."/>
            <person name="Meyerdierks A."/>
            <person name="Storesund J.E."/>
            <person name="Kallscheuer N."/>
            <person name="Luecker S."/>
            <person name="Lage O.M."/>
            <person name="Pohl T."/>
            <person name="Merkel B.J."/>
            <person name="Hornburger P."/>
            <person name="Mueller R.-W."/>
            <person name="Bruemmer F."/>
            <person name="Labrenz M."/>
            <person name="Spormann A.M."/>
            <person name="Op Den Camp H."/>
            <person name="Overmann J."/>
            <person name="Amann R."/>
            <person name="Jetten M.S.M."/>
            <person name="Mascher T."/>
            <person name="Medema M.H."/>
            <person name="Devos D.P."/>
            <person name="Kaster A.-K."/>
            <person name="Ovreas L."/>
            <person name="Rohde M."/>
            <person name="Galperin M.Y."/>
            <person name="Jogler C."/>
        </authorList>
    </citation>
    <scope>NUCLEOTIDE SEQUENCE [LARGE SCALE GENOMIC DNA]</scope>
    <source>
        <strain evidence="4 5">Enr8</strain>
    </source>
</reference>
<feature type="domain" description="Xylose isomerase-like TIM barrel" evidence="3">
    <location>
        <begin position="48"/>
        <end position="272"/>
    </location>
</feature>
<dbReference type="InterPro" id="IPR050417">
    <property type="entry name" value="Sugar_Epim/Isomerase"/>
</dbReference>
<feature type="signal peptide" evidence="2">
    <location>
        <begin position="1"/>
        <end position="21"/>
    </location>
</feature>
<feature type="chain" id="PRO_5023075072" evidence="2">
    <location>
        <begin position="22"/>
        <end position="286"/>
    </location>
</feature>